<proteinExistence type="predicted"/>
<dbReference type="HOGENOM" id="CLU_3037507_0_0_1"/>
<dbReference type="InParanoid" id="D2HQ97"/>
<dbReference type="PANTHER" id="PTHR16003:SF3">
    <property type="entry name" value="CHROMOSOME 9 C9ORF40 HOMOLOG"/>
    <property type="match status" value="1"/>
</dbReference>
<evidence type="ECO:0000259" key="1">
    <source>
        <dbReference type="Pfam" id="PF15017"/>
    </source>
</evidence>
<dbReference type="InterPro" id="IPR042349">
    <property type="entry name" value="C9orf40-like"/>
</dbReference>
<feature type="domain" description="Putative WW-binding" evidence="1">
    <location>
        <begin position="6"/>
        <end position="40"/>
    </location>
</feature>
<organism evidence="2">
    <name type="scientific">Ailuropoda melanoleuca</name>
    <name type="common">Giant panda</name>
    <dbReference type="NCBI Taxonomy" id="9646"/>
    <lineage>
        <taxon>Eukaryota</taxon>
        <taxon>Metazoa</taxon>
        <taxon>Chordata</taxon>
        <taxon>Craniata</taxon>
        <taxon>Vertebrata</taxon>
        <taxon>Euteleostomi</taxon>
        <taxon>Mammalia</taxon>
        <taxon>Eutheria</taxon>
        <taxon>Laurasiatheria</taxon>
        <taxon>Carnivora</taxon>
        <taxon>Caniformia</taxon>
        <taxon>Ursidae</taxon>
        <taxon>Ailuropoda</taxon>
    </lineage>
</organism>
<sequence>NEEFWQYNTFQYWRNPLPPIDLADIEEVLEDSLPEATLQSKNEVVEIDMES</sequence>
<reference evidence="2" key="1">
    <citation type="journal article" date="2010" name="Nature">
        <title>The sequence and de novo assembly of the giant panda genome.</title>
        <authorList>
            <person name="Li R."/>
            <person name="Fan W."/>
            <person name="Tian G."/>
            <person name="Zhu H."/>
            <person name="He L."/>
            <person name="Cai J."/>
            <person name="Huang Q."/>
            <person name="Cai Q."/>
            <person name="Li B."/>
            <person name="Bai Y."/>
            <person name="Zhang Z."/>
            <person name="Zhang Y."/>
            <person name="Wang W."/>
            <person name="Li J."/>
            <person name="Wei F."/>
            <person name="Li H."/>
            <person name="Jian M."/>
            <person name="Li J."/>
            <person name="Zhang Z."/>
            <person name="Nielsen R."/>
            <person name="Li D."/>
            <person name="Gu W."/>
            <person name="Yang Z."/>
            <person name="Xuan Z."/>
            <person name="Ryder O.A."/>
            <person name="Leung F.C."/>
            <person name="Zhou Y."/>
            <person name="Cao J."/>
            <person name="Sun X."/>
            <person name="Fu Y."/>
            <person name="Fang X."/>
            <person name="Guo X."/>
            <person name="Wang B."/>
            <person name="Hou R."/>
            <person name="Shen F."/>
            <person name="Mu B."/>
            <person name="Ni P."/>
            <person name="Lin R."/>
            <person name="Qian W."/>
            <person name="Wang G."/>
            <person name="Yu C."/>
            <person name="Nie W."/>
            <person name="Wang J."/>
            <person name="Wu Z."/>
            <person name="Liang H."/>
            <person name="Min J."/>
            <person name="Wu Q."/>
            <person name="Cheng S."/>
            <person name="Ruan J."/>
            <person name="Wang M."/>
            <person name="Shi Z."/>
            <person name="Wen M."/>
            <person name="Liu B."/>
            <person name="Ren X."/>
            <person name="Zheng H."/>
            <person name="Dong D."/>
            <person name="Cook K."/>
            <person name="Shan G."/>
            <person name="Zhang H."/>
            <person name="Kosiol C."/>
            <person name="Xie X."/>
            <person name="Lu Z."/>
            <person name="Zheng H."/>
            <person name="Li Y."/>
            <person name="Steiner C.C."/>
            <person name="Lam T.T."/>
            <person name="Lin S."/>
            <person name="Zhang Q."/>
            <person name="Li G."/>
            <person name="Tian J."/>
            <person name="Gong T."/>
            <person name="Liu H."/>
            <person name="Zhang D."/>
            <person name="Fang L."/>
            <person name="Ye C."/>
            <person name="Zhang J."/>
            <person name="Hu W."/>
            <person name="Xu A."/>
            <person name="Ren Y."/>
            <person name="Zhang G."/>
            <person name="Bruford M.W."/>
            <person name="Li Q."/>
            <person name="Ma L."/>
            <person name="Guo Y."/>
            <person name="An N."/>
            <person name="Hu Y."/>
            <person name="Zheng Y."/>
            <person name="Shi Y."/>
            <person name="Li Z."/>
            <person name="Liu Q."/>
            <person name="Chen Y."/>
            <person name="Zhao J."/>
            <person name="Qu N."/>
            <person name="Zhao S."/>
            <person name="Tian F."/>
            <person name="Wang X."/>
            <person name="Wang H."/>
            <person name="Xu L."/>
            <person name="Liu X."/>
            <person name="Vinar T."/>
            <person name="Wang Y."/>
            <person name="Lam T.W."/>
            <person name="Yiu S.M."/>
            <person name="Liu S."/>
            <person name="Zhang H."/>
            <person name="Li D."/>
            <person name="Huang Y."/>
            <person name="Wang X."/>
            <person name="Yang G."/>
            <person name="Jiang Z."/>
            <person name="Wang J."/>
            <person name="Qin N."/>
            <person name="Li L."/>
            <person name="Li J."/>
            <person name="Bolund L."/>
            <person name="Kristiansen K."/>
            <person name="Wong G.K."/>
            <person name="Olson M."/>
            <person name="Zhang X."/>
            <person name="Li S."/>
            <person name="Yang H."/>
            <person name="Wang J."/>
            <person name="Wang J."/>
        </authorList>
    </citation>
    <scope>NUCLEOTIDE SEQUENCE [LARGE SCALE GENOMIC DNA]</scope>
</reference>
<feature type="non-terminal residue" evidence="2">
    <location>
        <position position="51"/>
    </location>
</feature>
<protein>
    <recommendedName>
        <fullName evidence="1">Putative WW-binding domain-containing protein</fullName>
    </recommendedName>
</protein>
<gene>
    <name evidence="2" type="ORF">PANDA_014045</name>
</gene>
<dbReference type="PANTHER" id="PTHR16003">
    <property type="entry name" value="C9ORF40 ISOFORM 1"/>
    <property type="match status" value="1"/>
</dbReference>
<dbReference type="AlphaFoldDB" id="D2HQ97"/>
<feature type="non-terminal residue" evidence="2">
    <location>
        <position position="1"/>
    </location>
</feature>
<dbReference type="Pfam" id="PF15017">
    <property type="entry name" value="WRNPLPNID"/>
    <property type="match status" value="1"/>
</dbReference>
<dbReference type="InterPro" id="IPR033461">
    <property type="entry name" value="WRNPLPNID"/>
</dbReference>
<name>D2HQ97_AILME</name>
<accession>D2HQ97</accession>
<dbReference type="EMBL" id="GL193165">
    <property type="protein sequence ID" value="EFB19597.1"/>
    <property type="molecule type" value="Genomic_DNA"/>
</dbReference>
<evidence type="ECO:0000313" key="2">
    <source>
        <dbReference type="EMBL" id="EFB19597.1"/>
    </source>
</evidence>